<name>A0A434A0E7_9FLAO</name>
<evidence type="ECO:0000313" key="2">
    <source>
        <dbReference type="Proteomes" id="UP000288102"/>
    </source>
</evidence>
<sequence length="430" mass="48863">MVRKLLFFVAFVCSITFNGQQLKTEFAKASDTISSDSQKEISVTFNVHVPKQSSFEGTKVYWSIIPTDVSLKDSEIFLPSNREIIVSKTSDFFKPFTIKIQRSNTLDRIIKIKLSAKKDNADVPIESDLLTEYIIYIKPIAEGEVKALQKKKDYELWLLTGTNLDLIDGIKAEDLYFKANYLANIKSGSKSTRSWINVDFGRNRYFNSIDSLGGISFVQRLPSVSPDTIRQVVGEYKTVKKVETNNTFVDIYYMYQIRKLSSETSKLFFTLGLSLNSQTVKTTYNNSITATDTISFAVGQQVPRQTFPMYRNSSLKQNYKGIGYGIVYVLDEEKINVKTSLIAGWNTFTYPIYIRYNGDAVVEEHYKSDPKAFMRFRFEGTVLNPGLSLGFETFLRAGENPIYNVTLTKTIEFEQLASLFGPLPTATKSK</sequence>
<dbReference type="RefSeq" id="WP_127340866.1">
    <property type="nucleotide sequence ID" value="NZ_QWDM01000026.1"/>
</dbReference>
<dbReference type="AlphaFoldDB" id="A0A434A0E7"/>
<reference evidence="2" key="1">
    <citation type="journal article" date="2019" name="Syst. Appl. Microbiol.">
        <title>Flavobacterium circumlabens sp. nov. and Flavobacterium cupreum sp. nov., two psychrotrophic species isolated from Antarctic environmental samples.</title>
        <authorList>
            <person name="Kralova S."/>
            <person name="Busse H.-J."/>
            <person name="Svec P."/>
            <person name="Maslanova I."/>
            <person name="Stankova E."/>
            <person name="Bartak M."/>
            <person name="Sedlacek I."/>
        </authorList>
    </citation>
    <scope>NUCLEOTIDE SEQUENCE [LARGE SCALE GENOMIC DNA]</scope>
    <source>
        <strain evidence="2">CCM 8825</strain>
    </source>
</reference>
<dbReference type="Proteomes" id="UP000288102">
    <property type="component" value="Unassembled WGS sequence"/>
</dbReference>
<comment type="caution">
    <text evidence="1">The sequence shown here is derived from an EMBL/GenBank/DDBJ whole genome shotgun (WGS) entry which is preliminary data.</text>
</comment>
<evidence type="ECO:0000313" key="1">
    <source>
        <dbReference type="EMBL" id="RUT67860.1"/>
    </source>
</evidence>
<accession>A0A434A0E7</accession>
<proteinExistence type="predicted"/>
<organism evidence="1 2">
    <name type="scientific">Flavobacterium cupreum</name>
    <dbReference type="NCBI Taxonomy" id="2133766"/>
    <lineage>
        <taxon>Bacteria</taxon>
        <taxon>Pseudomonadati</taxon>
        <taxon>Bacteroidota</taxon>
        <taxon>Flavobacteriia</taxon>
        <taxon>Flavobacteriales</taxon>
        <taxon>Flavobacteriaceae</taxon>
        <taxon>Flavobacterium</taxon>
    </lineage>
</organism>
<protein>
    <submittedName>
        <fullName evidence="1">Uncharacterized protein</fullName>
    </submittedName>
</protein>
<dbReference type="EMBL" id="QWDM01000026">
    <property type="protein sequence ID" value="RUT67860.1"/>
    <property type="molecule type" value="Genomic_DNA"/>
</dbReference>
<dbReference type="OrthoDB" id="1405718at2"/>
<gene>
    <name evidence="1" type="ORF">D0817_24290</name>
</gene>
<keyword evidence="2" id="KW-1185">Reference proteome</keyword>